<feature type="transmembrane region" description="Helical" evidence="3">
    <location>
        <begin position="25"/>
        <end position="47"/>
    </location>
</feature>
<gene>
    <name evidence="4" type="ORF">MJA45_19725</name>
</gene>
<feature type="coiled-coil region" evidence="1">
    <location>
        <begin position="214"/>
        <end position="255"/>
    </location>
</feature>
<dbReference type="KEGG" id="paun:MJA45_19725"/>
<evidence type="ECO:0000256" key="1">
    <source>
        <dbReference type="SAM" id="Coils"/>
    </source>
</evidence>
<dbReference type="PANTHER" id="PTHR37612">
    <property type="entry name" value="FIBROIN HEAVY CHAIN FIB-H LIKE PROTEIN"/>
    <property type="match status" value="1"/>
</dbReference>
<feature type="transmembrane region" description="Helical" evidence="3">
    <location>
        <begin position="135"/>
        <end position="155"/>
    </location>
</feature>
<keyword evidence="3" id="KW-0812">Transmembrane</keyword>
<keyword evidence="1" id="KW-0175">Coiled coil</keyword>
<evidence type="ECO:0000313" key="5">
    <source>
        <dbReference type="Proteomes" id="UP001305702"/>
    </source>
</evidence>
<dbReference type="Proteomes" id="UP001305702">
    <property type="component" value="Chromosome"/>
</dbReference>
<organism evidence="4 5">
    <name type="scientific">Paenibacillus aurantius</name>
    <dbReference type="NCBI Taxonomy" id="2918900"/>
    <lineage>
        <taxon>Bacteria</taxon>
        <taxon>Bacillati</taxon>
        <taxon>Bacillota</taxon>
        <taxon>Bacilli</taxon>
        <taxon>Bacillales</taxon>
        <taxon>Paenibacillaceae</taxon>
        <taxon>Paenibacillus</taxon>
    </lineage>
</organism>
<dbReference type="EMBL" id="CP130318">
    <property type="protein sequence ID" value="WNQ09840.1"/>
    <property type="molecule type" value="Genomic_DNA"/>
</dbReference>
<dbReference type="PANTHER" id="PTHR37612:SF19">
    <property type="entry name" value="FIBROIN HEAVY CHAIN FIB-H LIKE PROTEIN"/>
    <property type="match status" value="1"/>
</dbReference>
<accession>A0AA96LAW5</accession>
<protein>
    <submittedName>
        <fullName evidence="4">Uncharacterized protein</fullName>
    </submittedName>
</protein>
<reference evidence="4 5" key="1">
    <citation type="submission" date="2022-02" db="EMBL/GenBank/DDBJ databases">
        <title>Paenibacillus sp. MBLB1776 Whole Genome Shotgun Sequencing.</title>
        <authorList>
            <person name="Hwang C.Y."/>
            <person name="Cho E.-S."/>
            <person name="Seo M.-J."/>
        </authorList>
    </citation>
    <scope>NUCLEOTIDE SEQUENCE [LARGE SCALE GENOMIC DNA]</scope>
    <source>
        <strain evidence="4 5">MBLB1776</strain>
    </source>
</reference>
<feature type="compositionally biased region" description="Low complexity" evidence="2">
    <location>
        <begin position="384"/>
        <end position="435"/>
    </location>
</feature>
<feature type="region of interest" description="Disordered" evidence="2">
    <location>
        <begin position="304"/>
        <end position="342"/>
    </location>
</feature>
<dbReference type="InterPro" id="IPR052258">
    <property type="entry name" value="Diverse_Func_Domain-Protein"/>
</dbReference>
<feature type="compositionally biased region" description="Polar residues" evidence="2">
    <location>
        <begin position="494"/>
        <end position="513"/>
    </location>
</feature>
<keyword evidence="5" id="KW-1185">Reference proteome</keyword>
<keyword evidence="3" id="KW-0472">Membrane</keyword>
<evidence type="ECO:0000256" key="3">
    <source>
        <dbReference type="SAM" id="Phobius"/>
    </source>
</evidence>
<feature type="region of interest" description="Disordered" evidence="2">
    <location>
        <begin position="384"/>
        <end position="534"/>
    </location>
</feature>
<feature type="region of interest" description="Disordered" evidence="2">
    <location>
        <begin position="184"/>
        <end position="214"/>
    </location>
</feature>
<dbReference type="AlphaFoldDB" id="A0AA96LAW5"/>
<feature type="transmembrane region" description="Helical" evidence="3">
    <location>
        <begin position="53"/>
        <end position="73"/>
    </location>
</feature>
<feature type="compositionally biased region" description="Gly residues" evidence="2">
    <location>
        <begin position="436"/>
        <end position="490"/>
    </location>
</feature>
<feature type="compositionally biased region" description="Basic and acidic residues" evidence="2">
    <location>
        <begin position="195"/>
        <end position="214"/>
    </location>
</feature>
<sequence>MERDRLSRLLVPVKNRLRLVRSLRCTWAGTAAGLGASLLALGTARLIPMLHEPFLAVGLVLLGVVAGFLYGFLRSVPDEAAAAVVDKGEAQDAVSTALQYRASDSPIARIQREEAETYLNRFAATLKENIRLPSLLRPMLVLAGGAAAAAVLLLLPNPMHDQALKEAEEKQWVQEQDRQVQEMKEKLKSASLPEPAKRNMEKELNRLDEALDRPKDARAALEEMEKTMKELDKQAENSEKAIQRTQQLAEEMKKQASLKQAAEALQQGRSEELQKALDSFASQVMKLSPEQKEALAKELEKLAQQAPGGEELQPLKEAMKETAQGLKKAGSPDADPKELQEQLEKLGEQMKLAAQELQQNAQQLALAQQQSAQLAQMGLPMAAQLAAAGTPASAAWSPGGLAGALAANAGAGSASPPGGQQPSASAPPGSSPAPGAGAGAGAGSGAGAGAGAGASGAGAGAGNGAGAGAGSGRGAGGSGAAGGTGAGTGAGNRSLVTTPRSLEGSGNVQSDQGPVSGPGQVEKGGPAPVVDGVSRPYEEVYSEYAAEAKSSLDRHPLPQNMQNRVRDYFTEIQPDG</sequence>
<proteinExistence type="predicted"/>
<keyword evidence="3" id="KW-1133">Transmembrane helix</keyword>
<evidence type="ECO:0000313" key="4">
    <source>
        <dbReference type="EMBL" id="WNQ09840.1"/>
    </source>
</evidence>
<name>A0AA96LAW5_9BACL</name>
<dbReference type="RefSeq" id="WP_315603614.1">
    <property type="nucleotide sequence ID" value="NZ_CP130318.1"/>
</dbReference>
<evidence type="ECO:0000256" key="2">
    <source>
        <dbReference type="SAM" id="MobiDB-lite"/>
    </source>
</evidence>